<feature type="transmembrane region" description="Helical" evidence="8">
    <location>
        <begin position="160"/>
        <end position="182"/>
    </location>
</feature>
<evidence type="ECO:0000256" key="6">
    <source>
        <dbReference type="ARBA" id="ARBA00022989"/>
    </source>
</evidence>
<keyword evidence="10" id="KW-1185">Reference proteome</keyword>
<evidence type="ECO:0000313" key="10">
    <source>
        <dbReference type="Proteomes" id="UP000317835"/>
    </source>
</evidence>
<gene>
    <name evidence="9" type="primary">alsC</name>
    <name evidence="9" type="ORF">ElP_26130</name>
</gene>
<feature type="transmembrane region" description="Helical" evidence="8">
    <location>
        <begin position="121"/>
        <end position="140"/>
    </location>
</feature>
<dbReference type="PANTHER" id="PTHR32196">
    <property type="entry name" value="ABC TRANSPORTER PERMEASE PROTEIN YPHD-RELATED-RELATED"/>
    <property type="match status" value="1"/>
</dbReference>
<keyword evidence="6 8" id="KW-1133">Transmembrane helix</keyword>
<evidence type="ECO:0000256" key="1">
    <source>
        <dbReference type="ARBA" id="ARBA00004651"/>
    </source>
</evidence>
<evidence type="ECO:0000256" key="5">
    <source>
        <dbReference type="ARBA" id="ARBA00022692"/>
    </source>
</evidence>
<dbReference type="Pfam" id="PF02653">
    <property type="entry name" value="BPD_transp_2"/>
    <property type="match status" value="1"/>
</dbReference>
<keyword evidence="7 8" id="KW-0472">Membrane</keyword>
<keyword evidence="5 8" id="KW-0812">Transmembrane</keyword>
<organism evidence="9 10">
    <name type="scientific">Tautonia plasticadhaerens</name>
    <dbReference type="NCBI Taxonomy" id="2527974"/>
    <lineage>
        <taxon>Bacteria</taxon>
        <taxon>Pseudomonadati</taxon>
        <taxon>Planctomycetota</taxon>
        <taxon>Planctomycetia</taxon>
        <taxon>Isosphaerales</taxon>
        <taxon>Isosphaeraceae</taxon>
        <taxon>Tautonia</taxon>
    </lineage>
</organism>
<sequence>MTGRARSGAAVALLRAAPALLFLAAVAGFGLATPRFLTAENAVNVLVQSSATAIVAAGMTFVLITAGIDLSVGSIMFLGAIAAGKLALAGGSPWLAAAVAPAVGLGFGLVNAALITRLRLMPFIVTLATLSIGRGLGLFLTQTRAMNLPGEFLRLGSSRVLGIVPLPVAMMVVVLSAAQVVLSMTPIGRQLYAVGNDPEAAKKAGIRVGRVLAFAYLASGLCASIGGLVLLGQLAAVSPSLGDRWEFEAIAAAVLGGSSLFGGKGRVLPGTLFGAVLIQAIRNGLNVVNADPYLYPVVTGVLIFLAVALDGLRHRRLALLRRPRIRPEAGRSPR</sequence>
<proteinExistence type="predicted"/>
<dbReference type="Proteomes" id="UP000317835">
    <property type="component" value="Chromosome"/>
</dbReference>
<dbReference type="EMBL" id="CP036426">
    <property type="protein sequence ID" value="QDV34719.1"/>
    <property type="molecule type" value="Genomic_DNA"/>
</dbReference>
<dbReference type="InterPro" id="IPR001851">
    <property type="entry name" value="ABC_transp_permease"/>
</dbReference>
<evidence type="ECO:0000256" key="4">
    <source>
        <dbReference type="ARBA" id="ARBA00022519"/>
    </source>
</evidence>
<evidence type="ECO:0000313" key="9">
    <source>
        <dbReference type="EMBL" id="QDV34719.1"/>
    </source>
</evidence>
<comment type="subcellular location">
    <subcellularLocation>
        <location evidence="1">Cell membrane</location>
        <topology evidence="1">Multi-pass membrane protein</topology>
    </subcellularLocation>
</comment>
<feature type="transmembrane region" description="Helical" evidence="8">
    <location>
        <begin position="293"/>
        <end position="312"/>
    </location>
</feature>
<evidence type="ECO:0000256" key="3">
    <source>
        <dbReference type="ARBA" id="ARBA00022475"/>
    </source>
</evidence>
<keyword evidence="2" id="KW-0813">Transport</keyword>
<dbReference type="AlphaFoldDB" id="A0A518H1K5"/>
<dbReference type="CDD" id="cd06579">
    <property type="entry name" value="TM_PBP1_transp_AraH_like"/>
    <property type="match status" value="1"/>
</dbReference>
<keyword evidence="3" id="KW-1003">Cell membrane</keyword>
<evidence type="ECO:0000256" key="2">
    <source>
        <dbReference type="ARBA" id="ARBA00022448"/>
    </source>
</evidence>
<dbReference type="GO" id="GO:0022857">
    <property type="term" value="F:transmembrane transporter activity"/>
    <property type="evidence" value="ECO:0007669"/>
    <property type="project" value="InterPro"/>
</dbReference>
<accession>A0A518H1K5</accession>
<dbReference type="KEGG" id="tpla:ElP_26130"/>
<feature type="transmembrane region" description="Helical" evidence="8">
    <location>
        <begin position="94"/>
        <end position="114"/>
    </location>
</feature>
<dbReference type="PANTHER" id="PTHR32196:SF21">
    <property type="entry name" value="ABC TRANSPORTER PERMEASE PROTEIN YPHD-RELATED"/>
    <property type="match status" value="1"/>
</dbReference>
<dbReference type="OrthoDB" id="9813906at2"/>
<dbReference type="GO" id="GO:0005886">
    <property type="term" value="C:plasma membrane"/>
    <property type="evidence" value="ECO:0007669"/>
    <property type="project" value="UniProtKB-SubCell"/>
</dbReference>
<protein>
    <submittedName>
        <fullName evidence="9">D-allose transport system permease protein AlsC</fullName>
    </submittedName>
</protein>
<dbReference type="RefSeq" id="WP_145269801.1">
    <property type="nucleotide sequence ID" value="NZ_CP036426.1"/>
</dbReference>
<reference evidence="9 10" key="1">
    <citation type="submission" date="2019-02" db="EMBL/GenBank/DDBJ databases">
        <title>Deep-cultivation of Planctomycetes and their phenomic and genomic characterization uncovers novel biology.</title>
        <authorList>
            <person name="Wiegand S."/>
            <person name="Jogler M."/>
            <person name="Boedeker C."/>
            <person name="Pinto D."/>
            <person name="Vollmers J."/>
            <person name="Rivas-Marin E."/>
            <person name="Kohn T."/>
            <person name="Peeters S.H."/>
            <person name="Heuer A."/>
            <person name="Rast P."/>
            <person name="Oberbeckmann S."/>
            <person name="Bunk B."/>
            <person name="Jeske O."/>
            <person name="Meyerdierks A."/>
            <person name="Storesund J.E."/>
            <person name="Kallscheuer N."/>
            <person name="Luecker S."/>
            <person name="Lage O.M."/>
            <person name="Pohl T."/>
            <person name="Merkel B.J."/>
            <person name="Hornburger P."/>
            <person name="Mueller R.-W."/>
            <person name="Bruemmer F."/>
            <person name="Labrenz M."/>
            <person name="Spormann A.M."/>
            <person name="Op den Camp H."/>
            <person name="Overmann J."/>
            <person name="Amann R."/>
            <person name="Jetten M.S.M."/>
            <person name="Mascher T."/>
            <person name="Medema M.H."/>
            <person name="Devos D.P."/>
            <person name="Kaster A.-K."/>
            <person name="Ovreas L."/>
            <person name="Rohde M."/>
            <person name="Galperin M.Y."/>
            <person name="Jogler C."/>
        </authorList>
    </citation>
    <scope>NUCLEOTIDE SEQUENCE [LARGE SCALE GENOMIC DNA]</scope>
    <source>
        <strain evidence="9 10">ElP</strain>
    </source>
</reference>
<keyword evidence="4" id="KW-0997">Cell inner membrane</keyword>
<evidence type="ECO:0000256" key="8">
    <source>
        <dbReference type="SAM" id="Phobius"/>
    </source>
</evidence>
<name>A0A518H1K5_9BACT</name>
<evidence type="ECO:0000256" key="7">
    <source>
        <dbReference type="ARBA" id="ARBA00023136"/>
    </source>
</evidence>
<feature type="transmembrane region" description="Helical" evidence="8">
    <location>
        <begin position="12"/>
        <end position="33"/>
    </location>
</feature>
<feature type="transmembrane region" description="Helical" evidence="8">
    <location>
        <begin position="211"/>
        <end position="236"/>
    </location>
</feature>
<feature type="transmembrane region" description="Helical" evidence="8">
    <location>
        <begin position="45"/>
        <end position="63"/>
    </location>
</feature>